<dbReference type="OrthoDB" id="387235at2759"/>
<accession>A0A1B1DW35</accession>
<reference evidence="4" key="1">
    <citation type="submission" date="2016-06" db="EMBL/GenBank/DDBJ databases">
        <title>First high quality genome sequence of Plasmodium coatneyi using continuous long reads from single molecule, real-time sequencing.</title>
        <authorList>
            <person name="Chien J.-T."/>
            <person name="Pakala S.B."/>
            <person name="Geraldo J.A."/>
            <person name="Lapp S.A."/>
            <person name="Barnwell J.W."/>
            <person name="Kissinger J.C."/>
            <person name="Galinski M.R."/>
            <person name="Humphrey J.C."/>
        </authorList>
    </citation>
    <scope>NUCLEOTIDE SEQUENCE [LARGE SCALE GENOMIC DNA]</scope>
    <source>
        <strain evidence="4">Hackeri</strain>
    </source>
</reference>
<evidence type="ECO:0000256" key="1">
    <source>
        <dbReference type="SAM" id="MobiDB-lite"/>
    </source>
</evidence>
<feature type="compositionally biased region" description="Basic and acidic residues" evidence="1">
    <location>
        <begin position="199"/>
        <end position="214"/>
    </location>
</feature>
<dbReference type="KEGG" id="pcot:PCOAH_00013530"/>
<keyword evidence="2" id="KW-0732">Signal</keyword>
<organism evidence="3 4">
    <name type="scientific">Plasmodium coatneyi</name>
    <dbReference type="NCBI Taxonomy" id="208452"/>
    <lineage>
        <taxon>Eukaryota</taxon>
        <taxon>Sar</taxon>
        <taxon>Alveolata</taxon>
        <taxon>Apicomplexa</taxon>
        <taxon>Aconoidasida</taxon>
        <taxon>Haemosporida</taxon>
        <taxon>Plasmodiidae</taxon>
        <taxon>Plasmodium</taxon>
    </lineage>
</organism>
<proteinExistence type="predicted"/>
<sequence length="325" mass="36259">MRSIIHISFSFLVLLILKREYKLASGRIVSHTLNNLTTGSVGSNCSSDEKGIGEYKACNGDVEVKEDSSRKNVLDAHVGKDGTEEGPLDEQGDKDVVKNEVHEESVNSADLVTPGGDDELNDGEVDGEEVDTEVEDDDEVYTEVMDTDVVNVADAARTSSYNDERGSYYTKNEEEKRRDASTLQGVHEDQVNKNNLVENRGDDNSERFYLHAGREPSPMEEEEENDDDDDDDGDYQIGDDEDAEDEAEEREEAERSVPTSDAKENDLLIEDYKNTNDIKKEASTLVETMISMLDESGDNDEVRMLAQDLIEFFTTDLNTQKGNSP</sequence>
<name>A0A1B1DW35_9APIC</name>
<feature type="region of interest" description="Disordered" evidence="1">
    <location>
        <begin position="109"/>
        <end position="136"/>
    </location>
</feature>
<feature type="compositionally biased region" description="Basic and acidic residues" evidence="1">
    <location>
        <begin position="162"/>
        <end position="191"/>
    </location>
</feature>
<feature type="chain" id="PRO_5008521295" evidence="2">
    <location>
        <begin position="27"/>
        <end position="325"/>
    </location>
</feature>
<evidence type="ECO:0000256" key="2">
    <source>
        <dbReference type="SAM" id="SignalP"/>
    </source>
</evidence>
<protein>
    <submittedName>
        <fullName evidence="3">Uncharacterized protein</fullName>
    </submittedName>
</protein>
<feature type="signal peptide" evidence="2">
    <location>
        <begin position="1"/>
        <end position="26"/>
    </location>
</feature>
<dbReference type="EMBL" id="CP016244">
    <property type="protein sequence ID" value="ANQ06992.1"/>
    <property type="molecule type" value="Genomic_DNA"/>
</dbReference>
<dbReference type="GeneID" id="30908079"/>
<dbReference type="Proteomes" id="UP000092716">
    <property type="component" value="Chromosome 6"/>
</dbReference>
<feature type="compositionally biased region" description="Basic and acidic residues" evidence="1">
    <location>
        <begin position="261"/>
        <end position="277"/>
    </location>
</feature>
<feature type="compositionally biased region" description="Acidic residues" evidence="1">
    <location>
        <begin position="116"/>
        <end position="136"/>
    </location>
</feature>
<dbReference type="AlphaFoldDB" id="A0A1B1DW35"/>
<feature type="region of interest" description="Disordered" evidence="1">
    <location>
        <begin position="151"/>
        <end position="277"/>
    </location>
</feature>
<gene>
    <name evidence="3" type="ORF">PCOAH_00013530</name>
</gene>
<evidence type="ECO:0000313" key="3">
    <source>
        <dbReference type="EMBL" id="ANQ06992.1"/>
    </source>
</evidence>
<dbReference type="VEuPathDB" id="PlasmoDB:PCOAH_00013530"/>
<dbReference type="RefSeq" id="XP_019913687.1">
    <property type="nucleotide sequence ID" value="XM_020058162.1"/>
</dbReference>
<keyword evidence="4" id="KW-1185">Reference proteome</keyword>
<evidence type="ECO:0000313" key="4">
    <source>
        <dbReference type="Proteomes" id="UP000092716"/>
    </source>
</evidence>
<feature type="compositionally biased region" description="Acidic residues" evidence="1">
    <location>
        <begin position="218"/>
        <end position="251"/>
    </location>
</feature>